<organism evidence="1 2">
    <name type="scientific">Candidatus Thalassospirochaeta sargassi</name>
    <dbReference type="NCBI Taxonomy" id="3119039"/>
    <lineage>
        <taxon>Bacteria</taxon>
        <taxon>Pseudomonadati</taxon>
        <taxon>Spirochaetota</taxon>
        <taxon>Spirochaetia</taxon>
        <taxon>Spirochaetales</taxon>
        <taxon>Spirochaetaceae</taxon>
        <taxon>Candidatus Thalassospirochaeta</taxon>
    </lineage>
</organism>
<dbReference type="Gene3D" id="3.10.450.620">
    <property type="entry name" value="JHP933, nucleotidyltransferase-like core domain"/>
    <property type="match status" value="1"/>
</dbReference>
<comment type="caution">
    <text evidence="1">The sequence shown here is derived from an EMBL/GenBank/DDBJ whole genome shotgun (WGS) entry which is preliminary data.</text>
</comment>
<reference evidence="1 2" key="1">
    <citation type="submission" date="2022-12" db="EMBL/GenBank/DDBJ databases">
        <title>Metagenome assembled genome from gulf of manar.</title>
        <authorList>
            <person name="Kohli P."/>
            <person name="Pk S."/>
            <person name="Venkata Ramana C."/>
            <person name="Sasikala C."/>
        </authorList>
    </citation>
    <scope>NUCLEOTIDE SEQUENCE [LARGE SCALE GENOMIC DNA]</scope>
    <source>
        <strain evidence="1">JB008</strain>
    </source>
</reference>
<dbReference type="Pfam" id="PF08843">
    <property type="entry name" value="AbiEii"/>
    <property type="match status" value="1"/>
</dbReference>
<evidence type="ECO:0000313" key="1">
    <source>
        <dbReference type="EMBL" id="MDC7226181.1"/>
    </source>
</evidence>
<dbReference type="AlphaFoldDB" id="A0AAJ1IF22"/>
<proteinExistence type="predicted"/>
<gene>
    <name evidence="1" type="ORF">PQJ61_05410</name>
</gene>
<protein>
    <submittedName>
        <fullName evidence="1">Nucleotidyl transferase AbiEii/AbiGii toxin family protein</fullName>
    </submittedName>
</protein>
<dbReference type="GO" id="GO:0016740">
    <property type="term" value="F:transferase activity"/>
    <property type="evidence" value="ECO:0007669"/>
    <property type="project" value="UniProtKB-KW"/>
</dbReference>
<name>A0AAJ1IF22_9SPIO</name>
<keyword evidence="1" id="KW-0808">Transferase</keyword>
<dbReference type="Proteomes" id="UP001221217">
    <property type="component" value="Unassembled WGS sequence"/>
</dbReference>
<sequence length="289" mass="33045">MKDAAKQLFDDYLSKNNGSADMALAETIQAITLLGLSRTDFFSRAAFYGGTALRILHNLNRFSEDLDFSLLQPEKGEFRLDSYFGPLVEELESFGFKVDVSLKNKKIITPIESAFIKADTRVHVINAGAPESISSVIHRNAVSKIELEIDTNPAEGADYDVVFIDEPIPFSVRTYSMPALFAGEMDAVLSRGWSKRVKGRDWYDFAFFVRKKTPLLLPHLEARLRQKNFYTADEPLRETVFLELLKERINTVDFEAAKQDVRPFINDPREIEIWSPEYFLHVMNNIIYA</sequence>
<dbReference type="InterPro" id="IPR014942">
    <property type="entry name" value="AbiEii"/>
</dbReference>
<dbReference type="EMBL" id="JAQQAL010000011">
    <property type="protein sequence ID" value="MDC7226181.1"/>
    <property type="molecule type" value="Genomic_DNA"/>
</dbReference>
<accession>A0AAJ1IF22</accession>
<evidence type="ECO:0000313" key="2">
    <source>
        <dbReference type="Proteomes" id="UP001221217"/>
    </source>
</evidence>